<reference evidence="3 4" key="1">
    <citation type="submission" date="2018-06" db="EMBL/GenBank/DDBJ databases">
        <authorList>
            <consortium name="Pathogen Informatics"/>
            <person name="Doyle S."/>
        </authorList>
    </citation>
    <scope>NUCLEOTIDE SEQUENCE [LARGE SCALE GENOMIC DNA]</scope>
    <source>
        <strain evidence="3 4">NCTC11179</strain>
    </source>
</reference>
<name>A0A378RNH9_MYROD</name>
<sequence>MNPKLLLTGVLLFCCSLLVFPLNKASSFVLNKNKNALPIQTEIVFSDLGEITVENPFFCAPTAVTAIRLRTTCTGQPKWYASATDATEITTISQSGTYYVELINGNCKAERKPIEIIILTPQPPRADSNQYLCNAPTLAHIQVAVEDLYITRWYATATSTTPLAYNTPIVSGTTYYTSSYHIVAGCESTRIPITATVVNTAAPTAEAEQLFCPSNQPTIADLEATGSTIKWYNAPEGSTPLASTILLTNNRTYYASQTIHNCESTTRTAVTVRMENVAIPIVENNAIEFTYGDTSTPFTIDVAPGHVLMWYTRATGGQGSSVTPTIPTDAVRTFSYWISQRSPSGCESERLAIKVRVRPAKLTITPDTLAKEYGEVDPPLTYTVSGFIHQEDIVPLRGQLYRLPGENVGRYDFTLGSLISIPNYTLYLEPIKFSITPAPLTITADSKTKVYGEREPRYSYTAEGFKFSDTIRSLTGNITREPGEDVGIYRFLQGNVSNSNYNIIFIDNTFTITPADLTIRVHSPYEDRLPSNIKEYGNPENTAIFYSLIGLTNGDTPATIITGSLVRDPGENVGFYAIHQNDLTVHSNNYTVHYIPNVFYITPARLDLYPTPGQWKTYGQPDPVITYDSIVGFKLDDTIDLIREIRLEKMAGENVGFHYYRVAYFSMDTQNYYINIVYKQFEIKPAPLAIIANPDQYKYFGSADPILQFTGVGLQFNDTNFQATRGRLSREEGEDLGFYPITIGTLEAGPNYYLTDFTSADFEIRKAEFEGKDNLEFLSKTFVYDGTVKSLAVTGSIPPNTVITYINNHQTEVGVYNVKAVIDFGPNYEILELEAELTIVKAPQEIDFEELNIIYIEDTPFLQLHATATSGLPVRFEVTYTSMPNLLTMTAAGLVTPLQVGTAKITAYQDGNENYLPATPVTRTLIIKTNVTDILDLLVDGVSYGRIQKETYILLDCDPNKNSVLLEVLVNEGMTVKPNNRIVVDVSTYGIHKQ</sequence>
<dbReference type="AlphaFoldDB" id="A0A378RNH9"/>
<dbReference type="InterPro" id="IPR044023">
    <property type="entry name" value="Ig_7"/>
</dbReference>
<feature type="domain" description="MBG" evidence="1">
    <location>
        <begin position="692"/>
        <end position="762"/>
    </location>
</feature>
<feature type="domain" description="Ig-like" evidence="2">
    <location>
        <begin position="201"/>
        <end position="273"/>
    </location>
</feature>
<feature type="domain" description="MBG" evidence="1">
    <location>
        <begin position="534"/>
        <end position="599"/>
    </location>
</feature>
<organism evidence="3 4">
    <name type="scientific">Myroides odoratus</name>
    <name type="common">Flavobacterium odoratum</name>
    <dbReference type="NCBI Taxonomy" id="256"/>
    <lineage>
        <taxon>Bacteria</taxon>
        <taxon>Pseudomonadati</taxon>
        <taxon>Bacteroidota</taxon>
        <taxon>Flavobacteriia</taxon>
        <taxon>Flavobacteriales</taxon>
        <taxon>Flavobacteriaceae</taxon>
        <taxon>Myroides</taxon>
    </lineage>
</organism>
<evidence type="ECO:0008006" key="5">
    <source>
        <dbReference type="Google" id="ProtNLM"/>
    </source>
</evidence>
<dbReference type="InterPro" id="IPR041286">
    <property type="entry name" value="MBG_2"/>
</dbReference>
<dbReference type="Pfam" id="PF18676">
    <property type="entry name" value="MBG_2"/>
    <property type="match status" value="4"/>
</dbReference>
<evidence type="ECO:0000313" key="4">
    <source>
        <dbReference type="Proteomes" id="UP000255024"/>
    </source>
</evidence>
<evidence type="ECO:0000313" key="3">
    <source>
        <dbReference type="EMBL" id="STZ28524.1"/>
    </source>
</evidence>
<dbReference type="Proteomes" id="UP000255024">
    <property type="component" value="Unassembled WGS sequence"/>
</dbReference>
<evidence type="ECO:0000259" key="1">
    <source>
        <dbReference type="Pfam" id="PF18676"/>
    </source>
</evidence>
<dbReference type="EMBL" id="UGQL01000001">
    <property type="protein sequence ID" value="STZ28524.1"/>
    <property type="molecule type" value="Genomic_DNA"/>
</dbReference>
<gene>
    <name evidence="3" type="ORF">NCTC11179_02075</name>
</gene>
<feature type="domain" description="MBG" evidence="1">
    <location>
        <begin position="362"/>
        <end position="428"/>
    </location>
</feature>
<accession>A0A378RNH9</accession>
<protein>
    <recommendedName>
        <fullName evidence="5">Ig-like domain-containing protein</fullName>
    </recommendedName>
</protein>
<evidence type="ECO:0000259" key="2">
    <source>
        <dbReference type="Pfam" id="PF19081"/>
    </source>
</evidence>
<dbReference type="RefSeq" id="WP_115091449.1">
    <property type="nucleotide sequence ID" value="NZ_CP068107.1"/>
</dbReference>
<dbReference type="Pfam" id="PF19081">
    <property type="entry name" value="Ig_7"/>
    <property type="match status" value="2"/>
</dbReference>
<proteinExistence type="predicted"/>
<feature type="domain" description="Ig-like" evidence="2">
    <location>
        <begin position="280"/>
        <end position="359"/>
    </location>
</feature>
<feature type="domain" description="MBG" evidence="1">
    <location>
        <begin position="440"/>
        <end position="511"/>
    </location>
</feature>
<keyword evidence="4" id="KW-1185">Reference proteome</keyword>